<keyword evidence="4" id="KW-1185">Reference proteome</keyword>
<organism evidence="3 4">
    <name type="scientific">Flavobacterium subsaxonicum WB 4.1-42 = DSM 21790</name>
    <dbReference type="NCBI Taxonomy" id="1121898"/>
    <lineage>
        <taxon>Bacteria</taxon>
        <taxon>Pseudomonadati</taxon>
        <taxon>Bacteroidota</taxon>
        <taxon>Flavobacteriia</taxon>
        <taxon>Flavobacteriales</taxon>
        <taxon>Flavobacteriaceae</taxon>
        <taxon>Flavobacterium</taxon>
    </lineage>
</organism>
<gene>
    <name evidence="3" type="ORF">Q766_00650</name>
</gene>
<name>A0A0A2N2L5_9FLAO</name>
<dbReference type="SUPFAM" id="SSF69322">
    <property type="entry name" value="Tricorn protease domain 2"/>
    <property type="match status" value="1"/>
</dbReference>
<evidence type="ECO:0000313" key="3">
    <source>
        <dbReference type="EMBL" id="KGO94665.1"/>
    </source>
</evidence>
<evidence type="ECO:0000256" key="1">
    <source>
        <dbReference type="ARBA" id="ARBA00022729"/>
    </source>
</evidence>
<accession>A0A0A2N2L5</accession>
<dbReference type="STRING" id="1121898.GCA_000422725_00604"/>
<dbReference type="InterPro" id="IPR013431">
    <property type="entry name" value="Delta_60_rpt"/>
</dbReference>
<comment type="caution">
    <text evidence="3">The sequence shown here is derived from an EMBL/GenBank/DDBJ whole genome shotgun (WGS) entry which is preliminary data.</text>
</comment>
<feature type="domain" description="Secretion system C-terminal sorting" evidence="2">
    <location>
        <begin position="434"/>
        <end position="501"/>
    </location>
</feature>
<reference evidence="3 4" key="1">
    <citation type="submission" date="2013-09" db="EMBL/GenBank/DDBJ databases">
        <authorList>
            <person name="Zeng Z."/>
            <person name="Chen C."/>
        </authorList>
    </citation>
    <scope>NUCLEOTIDE SEQUENCE [LARGE SCALE GENOMIC DNA]</scope>
    <source>
        <strain evidence="3 4">WB 4.1-42</strain>
    </source>
</reference>
<dbReference type="NCBIfam" id="TIGR02608">
    <property type="entry name" value="delta_60_rpt"/>
    <property type="match status" value="7"/>
</dbReference>
<dbReference type="EMBL" id="JRLY01000001">
    <property type="protein sequence ID" value="KGO94665.1"/>
    <property type="molecule type" value="Genomic_DNA"/>
</dbReference>
<dbReference type="eggNOG" id="COG2931">
    <property type="taxonomic scope" value="Bacteria"/>
</dbReference>
<dbReference type="Pfam" id="PF18962">
    <property type="entry name" value="Por_Secre_tail"/>
    <property type="match status" value="1"/>
</dbReference>
<protein>
    <recommendedName>
        <fullName evidence="2">Secretion system C-terminal sorting domain-containing protein</fullName>
    </recommendedName>
</protein>
<keyword evidence="1" id="KW-0732">Signal</keyword>
<dbReference type="Pfam" id="PF17164">
    <property type="entry name" value="DUF5122"/>
    <property type="match status" value="5"/>
</dbReference>
<dbReference type="NCBIfam" id="TIGR04183">
    <property type="entry name" value="Por_Secre_tail"/>
    <property type="match status" value="1"/>
</dbReference>
<dbReference type="InterPro" id="IPR026444">
    <property type="entry name" value="Secre_tail"/>
</dbReference>
<sequence>MAQAGSFDTSFALTGKKTIYVQEEMTRSNRIVALPDGSILTAGYSYSQDYGGGAFSGVFINKHLENGDADTSFGNNGTVYYNNYAAANSLISALKVQPDGKIVLSGGISGQAEVRRLHTDGSPDTTFGTNGIVSIGLNYVGCMALAPDGKIVVIGQYWNGEINVYELHRYNADGSADTTFGNNGVVHADVTSYKFDLALDVAVQPDYKIVVAGKSYLTLENAVVCRFNQDGSFDTGFADNGVAVVALSPDAGNGTFERLALQPDGKIIAAGYALGLYGTGGYNSTSPAVARLNANGSIDTAFGTNGKVILPTIFNANDQFNALHLQSDGKILAGGSASYPYPYMRSEFYLTRFTATGAVDTSFGTEGKLLFDFTGSNGDYLNYLQDIHQMTDGRIVTTGFTGYSNTEGMQMIVCRFTNDDTMGIEDTKTTDFAIYPNPATGVLNIALPQGSCDALFYNMQGQLVLSQPRDAFTGSISLEGLATGNYILRLSTDAGTVFKNIVKTDY</sequence>
<dbReference type="Proteomes" id="UP000030111">
    <property type="component" value="Unassembled WGS sequence"/>
</dbReference>
<evidence type="ECO:0000313" key="4">
    <source>
        <dbReference type="Proteomes" id="UP000030111"/>
    </source>
</evidence>
<proteinExistence type="predicted"/>
<dbReference type="AlphaFoldDB" id="A0A0A2N2L5"/>
<evidence type="ECO:0000259" key="2">
    <source>
        <dbReference type="Pfam" id="PF18962"/>
    </source>
</evidence>
<dbReference type="Gene3D" id="2.80.10.50">
    <property type="match status" value="3"/>
</dbReference>